<dbReference type="Gene3D" id="3.90.1310.10">
    <property type="entry name" value="Penicillin-binding protein 2a (Domain 2)"/>
    <property type="match status" value="1"/>
</dbReference>
<evidence type="ECO:0000256" key="4">
    <source>
        <dbReference type="ARBA" id="ARBA00022618"/>
    </source>
</evidence>
<dbReference type="InterPro" id="IPR012338">
    <property type="entry name" value="Beta-lactam/transpept-like"/>
</dbReference>
<comment type="caution">
    <text evidence="19">The sequence shown here is derived from an EMBL/GenBank/DDBJ whole genome shotgun (WGS) entry which is preliminary data.</text>
</comment>
<keyword evidence="13 16" id="KW-0717">Septation</keyword>
<dbReference type="InterPro" id="IPR036138">
    <property type="entry name" value="PBP_dimer_sf"/>
</dbReference>
<dbReference type="InterPro" id="IPR037532">
    <property type="entry name" value="FtsI_transpept"/>
</dbReference>
<proteinExistence type="inferred from homology"/>
<protein>
    <recommendedName>
        <fullName evidence="16">Peptidoglycan D,D-transpeptidase FtsI</fullName>
        <ecNumber evidence="16">3.4.16.4</ecNumber>
    </recommendedName>
    <alternativeName>
        <fullName evidence="16">Penicillin-binding protein 3</fullName>
        <shortName evidence="16">PBP-3</shortName>
    </alternativeName>
</protein>
<evidence type="ECO:0000256" key="5">
    <source>
        <dbReference type="ARBA" id="ARBA00022645"/>
    </source>
</evidence>
<dbReference type="InterPro" id="IPR005311">
    <property type="entry name" value="PBP_dimer"/>
</dbReference>
<dbReference type="GO" id="GO:0006508">
    <property type="term" value="P:proteolysis"/>
    <property type="evidence" value="ECO:0007669"/>
    <property type="project" value="UniProtKB-KW"/>
</dbReference>
<dbReference type="GO" id="GO:0008658">
    <property type="term" value="F:penicillin binding"/>
    <property type="evidence" value="ECO:0007669"/>
    <property type="project" value="InterPro"/>
</dbReference>
<comment type="similarity">
    <text evidence="16">Belongs to the transpeptidase family. FtsI subfamily.</text>
</comment>
<comment type="pathway">
    <text evidence="16">Cell wall biogenesis; peptidoglycan biosynthesis.</text>
</comment>
<keyword evidence="14 16" id="KW-0131">Cell cycle</keyword>
<organism evidence="19 20">
    <name type="scientific">Parathalassolituus penaei</name>
    <dbReference type="NCBI Taxonomy" id="2997323"/>
    <lineage>
        <taxon>Bacteria</taxon>
        <taxon>Pseudomonadati</taxon>
        <taxon>Pseudomonadota</taxon>
        <taxon>Gammaproteobacteria</taxon>
        <taxon>Oceanospirillales</taxon>
        <taxon>Oceanospirillaceae</taxon>
        <taxon>Parathalassolituus</taxon>
    </lineage>
</organism>
<keyword evidence="2 16" id="KW-1003">Cell membrane</keyword>
<comment type="function">
    <text evidence="16">Catalyzes cross-linking of the peptidoglycan cell wall at the division septum.</text>
</comment>
<dbReference type="HAMAP" id="MF_02080">
    <property type="entry name" value="FtsI_transpept"/>
    <property type="match status" value="1"/>
</dbReference>
<dbReference type="EC" id="3.4.16.4" evidence="16"/>
<keyword evidence="15 16" id="KW-0961">Cell wall biogenesis/degradation</keyword>
<dbReference type="Gene3D" id="3.40.710.10">
    <property type="entry name" value="DD-peptidase/beta-lactamase superfamily"/>
    <property type="match status" value="1"/>
</dbReference>
<keyword evidence="8 16" id="KW-0378">Hydrolase</keyword>
<dbReference type="InterPro" id="IPR001460">
    <property type="entry name" value="PCN-bd_Tpept"/>
</dbReference>
<keyword evidence="10 16" id="KW-0573">Peptidoglycan synthesis</keyword>
<sequence length="573" mass="62351">MNAHSEESSTYSIPRWRFIVVLVALGLLLGAILVRLIMLHTIDQPFLFEEGEKRVVRAQLETARRGMITDRFGNPLAVSTPVVDIGLHPAQVDLARIPEIARILGQPADAMVRTVREAAAKGRGFIYLDRQVEPDLAKAIAELGIDGIQLQEGFRRFYPAAEVASHVVGIVNIDGQGQEGLELAYDKYLTGKDGKRTVVKDRYGHIVKQVSVDSVAEPGRDITLTIDLRLQYLAYRELMAAVQTHHARSGSAVILDARTSEILAMVNQGAYNPNNRANFVASNMRNRAVADVIEPGSTVKPFTVAAALESGLFQPTTLVDTNPGWVRVRNKTIRDHRNYGVLDLTGIITKSSNVGSRFLAKTIGPQALWKMFSDAGMGQPSGLGFPGESVGVLPFPEQLDELRLATASYGYSIAMSPLQLAQAYTSFTQQGCRKPAYLVAEARREEPCHPVMSEKVARQVLDMMETVTSNVGTASRARVMGYRVGGKTGTAHRVGDHGYEESSYTAVFAGVAPITNPDLVMVVVIDDPQGKEYYGGEVSAPVFGRIMEQALRLRQVPPDNVGKNGLQIAGGAQ</sequence>
<dbReference type="RefSeq" id="WP_283174224.1">
    <property type="nucleotide sequence ID" value="NZ_JAPNOA010000029.1"/>
</dbReference>
<dbReference type="GO" id="GO:0071555">
    <property type="term" value="P:cell wall organization"/>
    <property type="evidence" value="ECO:0007669"/>
    <property type="project" value="UniProtKB-KW"/>
</dbReference>
<dbReference type="GO" id="GO:0008360">
    <property type="term" value="P:regulation of cell shape"/>
    <property type="evidence" value="ECO:0007669"/>
    <property type="project" value="UniProtKB-KW"/>
</dbReference>
<gene>
    <name evidence="16" type="primary">ftsI</name>
    <name evidence="19" type="ORF">OUO13_12550</name>
</gene>
<feature type="domain" description="Penicillin-binding protein dimerisation" evidence="18">
    <location>
        <begin position="62"/>
        <end position="210"/>
    </location>
</feature>
<comment type="catalytic activity">
    <reaction evidence="16">
        <text>Preferential cleavage: (Ac)2-L-Lys-D-Ala-|-D-Ala. Also transpeptidation of peptidyl-alanyl moieties that are N-acyl substituents of D-alanine.</text>
        <dbReference type="EC" id="3.4.16.4"/>
    </reaction>
</comment>
<evidence type="ECO:0000313" key="19">
    <source>
        <dbReference type="EMBL" id="MCY0966020.1"/>
    </source>
</evidence>
<dbReference type="EMBL" id="JAPNOA010000029">
    <property type="protein sequence ID" value="MCY0966020.1"/>
    <property type="molecule type" value="Genomic_DNA"/>
</dbReference>
<comment type="subcellular location">
    <subcellularLocation>
        <location evidence="16">Cell inner membrane</location>
        <topology evidence="16">Single-pass membrane protein</topology>
    </subcellularLocation>
    <subcellularLocation>
        <location evidence="1">Membrane</location>
    </subcellularLocation>
</comment>
<dbReference type="InterPro" id="IPR050515">
    <property type="entry name" value="Beta-lactam/transpept"/>
</dbReference>
<dbReference type="AlphaFoldDB" id="A0A9X3IT78"/>
<dbReference type="GO" id="GO:0008955">
    <property type="term" value="F:peptidoglycan glycosyltransferase activity"/>
    <property type="evidence" value="ECO:0007669"/>
    <property type="project" value="InterPro"/>
</dbReference>
<keyword evidence="4 16" id="KW-0132">Cell division</keyword>
<evidence type="ECO:0000256" key="10">
    <source>
        <dbReference type="ARBA" id="ARBA00022984"/>
    </source>
</evidence>
<keyword evidence="12 16" id="KW-0472">Membrane</keyword>
<dbReference type="GO" id="GO:0043093">
    <property type="term" value="P:FtsZ-dependent cytokinesis"/>
    <property type="evidence" value="ECO:0007669"/>
    <property type="project" value="UniProtKB-UniRule"/>
</dbReference>
<dbReference type="GO" id="GO:0000917">
    <property type="term" value="P:division septum assembly"/>
    <property type="evidence" value="ECO:0007669"/>
    <property type="project" value="UniProtKB-KW"/>
</dbReference>
<dbReference type="GO" id="GO:0009252">
    <property type="term" value="P:peptidoglycan biosynthetic process"/>
    <property type="evidence" value="ECO:0007669"/>
    <property type="project" value="UniProtKB-UniRule"/>
</dbReference>
<dbReference type="GO" id="GO:0005886">
    <property type="term" value="C:plasma membrane"/>
    <property type="evidence" value="ECO:0007669"/>
    <property type="project" value="UniProtKB-SubCell"/>
</dbReference>
<evidence type="ECO:0000256" key="8">
    <source>
        <dbReference type="ARBA" id="ARBA00022801"/>
    </source>
</evidence>
<dbReference type="GO" id="GO:0009002">
    <property type="term" value="F:serine-type D-Ala-D-Ala carboxypeptidase activity"/>
    <property type="evidence" value="ECO:0007669"/>
    <property type="project" value="UniProtKB-UniRule"/>
</dbReference>
<reference evidence="19" key="1">
    <citation type="submission" date="2022-11" db="EMBL/GenBank/DDBJ databases">
        <title>Parathalassolutuus dongxingensis gen. nov., sp. nov., a novel member of family Oceanospirillaceae isolated from a coastal shrimp pond in Guangxi, China.</title>
        <authorList>
            <person name="Chen H."/>
        </authorList>
    </citation>
    <scope>NUCLEOTIDE SEQUENCE</scope>
    <source>
        <strain evidence="19">G-43</strain>
    </source>
</reference>
<feature type="domain" description="Penicillin-binding protein transpeptidase" evidence="17">
    <location>
        <begin position="250"/>
        <end position="548"/>
    </location>
</feature>
<evidence type="ECO:0000256" key="12">
    <source>
        <dbReference type="ARBA" id="ARBA00023136"/>
    </source>
</evidence>
<evidence type="ECO:0000256" key="15">
    <source>
        <dbReference type="ARBA" id="ARBA00023316"/>
    </source>
</evidence>
<evidence type="ECO:0000313" key="20">
    <source>
        <dbReference type="Proteomes" id="UP001150830"/>
    </source>
</evidence>
<dbReference type="SUPFAM" id="SSF56519">
    <property type="entry name" value="Penicillin binding protein dimerisation domain"/>
    <property type="match status" value="1"/>
</dbReference>
<dbReference type="Pfam" id="PF03717">
    <property type="entry name" value="PBP_dimer"/>
    <property type="match status" value="1"/>
</dbReference>
<evidence type="ECO:0000259" key="18">
    <source>
        <dbReference type="Pfam" id="PF03717"/>
    </source>
</evidence>
<evidence type="ECO:0000256" key="11">
    <source>
        <dbReference type="ARBA" id="ARBA00022989"/>
    </source>
</evidence>
<dbReference type="PANTHER" id="PTHR30627:SF1">
    <property type="entry name" value="PEPTIDOGLYCAN D,D-TRANSPEPTIDASE FTSI"/>
    <property type="match status" value="1"/>
</dbReference>
<evidence type="ECO:0000256" key="7">
    <source>
        <dbReference type="ARBA" id="ARBA00022692"/>
    </source>
</evidence>
<keyword evidence="20" id="KW-1185">Reference proteome</keyword>
<accession>A0A9X3IT78</accession>
<keyword evidence="6 16" id="KW-0645">Protease</keyword>
<evidence type="ECO:0000256" key="1">
    <source>
        <dbReference type="ARBA" id="ARBA00004370"/>
    </source>
</evidence>
<evidence type="ECO:0000259" key="17">
    <source>
        <dbReference type="Pfam" id="PF00905"/>
    </source>
</evidence>
<dbReference type="Gene3D" id="3.30.450.330">
    <property type="match status" value="1"/>
</dbReference>
<evidence type="ECO:0000256" key="3">
    <source>
        <dbReference type="ARBA" id="ARBA00022519"/>
    </source>
</evidence>
<keyword evidence="3 16" id="KW-0997">Cell inner membrane</keyword>
<name>A0A9X3IT78_9GAMM</name>
<keyword evidence="9 16" id="KW-0133">Cell shape</keyword>
<keyword evidence="7 16" id="KW-0812">Transmembrane</keyword>
<keyword evidence="11 16" id="KW-1133">Transmembrane helix</keyword>
<evidence type="ECO:0000256" key="6">
    <source>
        <dbReference type="ARBA" id="ARBA00022670"/>
    </source>
</evidence>
<dbReference type="Pfam" id="PF00905">
    <property type="entry name" value="Transpeptidase"/>
    <property type="match status" value="1"/>
</dbReference>
<evidence type="ECO:0000256" key="16">
    <source>
        <dbReference type="HAMAP-Rule" id="MF_02080"/>
    </source>
</evidence>
<evidence type="ECO:0000256" key="2">
    <source>
        <dbReference type="ARBA" id="ARBA00022475"/>
    </source>
</evidence>
<evidence type="ECO:0000256" key="9">
    <source>
        <dbReference type="ARBA" id="ARBA00022960"/>
    </source>
</evidence>
<keyword evidence="5 16" id="KW-0121">Carboxypeptidase</keyword>
<dbReference type="Proteomes" id="UP001150830">
    <property type="component" value="Unassembled WGS sequence"/>
</dbReference>
<feature type="transmembrane region" description="Helical" evidence="16">
    <location>
        <begin position="18"/>
        <end position="38"/>
    </location>
</feature>
<dbReference type="PANTHER" id="PTHR30627">
    <property type="entry name" value="PEPTIDOGLYCAN D,D-TRANSPEPTIDASE"/>
    <property type="match status" value="1"/>
</dbReference>
<feature type="active site" description="Acyl-ester intermediate" evidence="16">
    <location>
        <position position="297"/>
    </location>
</feature>
<evidence type="ECO:0000256" key="14">
    <source>
        <dbReference type="ARBA" id="ARBA00023306"/>
    </source>
</evidence>
<evidence type="ECO:0000256" key="13">
    <source>
        <dbReference type="ARBA" id="ARBA00023210"/>
    </source>
</evidence>
<dbReference type="SUPFAM" id="SSF56601">
    <property type="entry name" value="beta-lactamase/transpeptidase-like"/>
    <property type="match status" value="1"/>
</dbReference>